<dbReference type="EMBL" id="MN739490">
    <property type="protein sequence ID" value="QHT08122.1"/>
    <property type="molecule type" value="Genomic_DNA"/>
</dbReference>
<organism evidence="1">
    <name type="scientific">viral metagenome</name>
    <dbReference type="NCBI Taxonomy" id="1070528"/>
    <lineage>
        <taxon>unclassified sequences</taxon>
        <taxon>metagenomes</taxon>
        <taxon>organismal metagenomes</taxon>
    </lineage>
</organism>
<proteinExistence type="predicted"/>
<protein>
    <submittedName>
        <fullName evidence="1">Uncharacterized protein</fullName>
    </submittedName>
</protein>
<reference evidence="1" key="1">
    <citation type="journal article" date="2020" name="Nature">
        <title>Giant virus diversity and host interactions through global metagenomics.</title>
        <authorList>
            <person name="Schulz F."/>
            <person name="Roux S."/>
            <person name="Paez-Espino D."/>
            <person name="Jungbluth S."/>
            <person name="Walsh D.A."/>
            <person name="Denef V.J."/>
            <person name="McMahon K.D."/>
            <person name="Konstantinidis K.T."/>
            <person name="Eloe-Fadrosh E.A."/>
            <person name="Kyrpides N.C."/>
            <person name="Woyke T."/>
        </authorList>
    </citation>
    <scope>NUCLEOTIDE SEQUENCE</scope>
    <source>
        <strain evidence="1">GVMAG-M-3300022752-39</strain>
    </source>
</reference>
<accession>A0A6C0CVD8</accession>
<evidence type="ECO:0000313" key="1">
    <source>
        <dbReference type="EMBL" id="QHT08122.1"/>
    </source>
</evidence>
<sequence>MSNEFDTNVDNYTLAELLTIISLDTPTPDRESVTDACDELILKFQRENNNKLVLFFQDIKQALLEYVDELENSNEPVTYRPTTEQTDLWWENQQVLPQTDPVQKEKITERGTNGKIYNNTHVPMNHEQLGVANVKNVEVAQDKLNPTLTNVTTRIISLDSQYRQVSGPNDSSTDYTLDLSEHLVNVLSLKPYSFQVPYTWYTIDTSNGNTCFWISFMDTATNLFEKTVPITLDPGNYTTTTIVTALNTSFTNAGFTDFTGDAVSYNSTNGKITLNLYGGIYTDPTTTNEYDITETTVITFFDPTDELSCSSKSCKQTNLINQTLGWTLGYRLPYITVSASGNVAPAIINLIGPKYLIIVLDDLNQNHINNGLIGITELSKTLKLPTYYSRDLPVRCTSANPMGTNFDANTEFLVDDINAGTLIMDKWDVSYVPTPTVLPTAPRILTQSQIYSINEIIKNNERNINYRASAPTCSDIFAIIPLDKKGLSTGDLYVEDSSTLQLNKRIYFGPVNIDRMRIKLLDDKGNILNLNGADWCLTVVAEILYQY</sequence>
<dbReference type="AlphaFoldDB" id="A0A6C0CVD8"/>
<name>A0A6C0CVD8_9ZZZZ</name>